<dbReference type="GO" id="GO:0016791">
    <property type="term" value="F:phosphatase activity"/>
    <property type="evidence" value="ECO:0007669"/>
    <property type="project" value="TreeGrafter"/>
</dbReference>
<dbReference type="AlphaFoldDB" id="A0AAU7USF4"/>
<dbReference type="InterPro" id="IPR023214">
    <property type="entry name" value="HAD_sf"/>
</dbReference>
<organism evidence="5">
    <name type="scientific">Rhodococcus sp. D-6</name>
    <dbReference type="NCBI Taxonomy" id="1387842"/>
    <lineage>
        <taxon>Bacteria</taxon>
        <taxon>Bacillati</taxon>
        <taxon>Actinomycetota</taxon>
        <taxon>Actinomycetes</taxon>
        <taxon>Mycobacteriales</taxon>
        <taxon>Nocardiaceae</taxon>
        <taxon>Rhodococcus</taxon>
    </lineage>
</organism>
<dbReference type="SFLD" id="SFLDG01129">
    <property type="entry name" value="C1.5:_HAD__Beta-PGM__Phosphata"/>
    <property type="match status" value="1"/>
</dbReference>
<reference evidence="5" key="1">
    <citation type="submission" date="2023-08" db="EMBL/GenBank/DDBJ databases">
        <title>The novel hydrolase IpcH responsible for the initial isoprocarb degradation step in Rhodococcus sp. D-6.</title>
        <authorList>
            <person name="Zhu Q."/>
        </authorList>
    </citation>
    <scope>NUCLEOTIDE SEQUENCE</scope>
    <source>
        <strain evidence="5">D-6</strain>
    </source>
</reference>
<keyword evidence="4" id="KW-0460">Magnesium</keyword>
<keyword evidence="3 5" id="KW-0378">Hydrolase</keyword>
<comment type="cofactor">
    <cofactor evidence="1">
        <name>Mg(2+)</name>
        <dbReference type="ChEBI" id="CHEBI:18420"/>
    </cofactor>
</comment>
<dbReference type="Gene3D" id="1.20.120.1600">
    <property type="match status" value="1"/>
</dbReference>
<sequence>MATDVFFDFFGTLVDYDPSIHPASHNAPHEFGLRAGVRLTGDEADALWDRAWTELDRHGTVTGVEHSMRDIAGRYWELLGSPTVGDGEFDRLVADYLDAWTAEITPAAFAADCLADLAADHRLTIVSNTHDAALVPALARRFGLDTHISEIVTSIEVGWRKPHPEIFRIAMDRRGVRADAVVFVGDNWTADVEGPQRAGMTAFYVGKAGAERTPTSLDRLPDLIRALA</sequence>
<dbReference type="GO" id="GO:0044281">
    <property type="term" value="P:small molecule metabolic process"/>
    <property type="evidence" value="ECO:0007669"/>
    <property type="project" value="UniProtKB-ARBA"/>
</dbReference>
<dbReference type="EC" id="3.1.3.-" evidence="5"/>
<dbReference type="PANTHER" id="PTHR46470:SF2">
    <property type="entry name" value="GLYCERALDEHYDE 3-PHOSPHATE PHOSPHATASE"/>
    <property type="match status" value="1"/>
</dbReference>
<dbReference type="GO" id="GO:0046872">
    <property type="term" value="F:metal ion binding"/>
    <property type="evidence" value="ECO:0007669"/>
    <property type="project" value="UniProtKB-KW"/>
</dbReference>
<accession>A0AAU7USF4</accession>
<evidence type="ECO:0000256" key="2">
    <source>
        <dbReference type="ARBA" id="ARBA00022723"/>
    </source>
</evidence>
<dbReference type="PRINTS" id="PR00413">
    <property type="entry name" value="HADHALOGNASE"/>
</dbReference>
<dbReference type="PANTHER" id="PTHR46470">
    <property type="entry name" value="N-ACYLNEURAMINATE-9-PHOSPHATASE"/>
    <property type="match status" value="1"/>
</dbReference>
<dbReference type="SUPFAM" id="SSF56784">
    <property type="entry name" value="HAD-like"/>
    <property type="match status" value="1"/>
</dbReference>
<dbReference type="KEGG" id="rhox:RBB84_17355"/>
<dbReference type="RefSeq" id="WP_064257550.1">
    <property type="nucleotide sequence ID" value="NZ_CP132970.1"/>
</dbReference>
<name>A0AAU7USF4_9NOCA</name>
<dbReference type="SFLD" id="SFLDS00003">
    <property type="entry name" value="Haloacid_Dehalogenase"/>
    <property type="match status" value="1"/>
</dbReference>
<protein>
    <submittedName>
        <fullName evidence="5">HAD family hydrolase</fullName>
        <ecNumber evidence="5">3.1.3.-</ecNumber>
    </submittedName>
</protein>
<dbReference type="InterPro" id="IPR051400">
    <property type="entry name" value="HAD-like_hydrolase"/>
</dbReference>
<dbReference type="InterPro" id="IPR006439">
    <property type="entry name" value="HAD-SF_hydro_IA"/>
</dbReference>
<evidence type="ECO:0000256" key="1">
    <source>
        <dbReference type="ARBA" id="ARBA00001946"/>
    </source>
</evidence>
<keyword evidence="2" id="KW-0479">Metal-binding</keyword>
<dbReference type="Gene3D" id="3.40.50.1000">
    <property type="entry name" value="HAD superfamily/HAD-like"/>
    <property type="match status" value="1"/>
</dbReference>
<evidence type="ECO:0000256" key="4">
    <source>
        <dbReference type="ARBA" id="ARBA00022842"/>
    </source>
</evidence>
<gene>
    <name evidence="5" type="ORF">RBB84_17355</name>
</gene>
<proteinExistence type="predicted"/>
<dbReference type="InterPro" id="IPR036412">
    <property type="entry name" value="HAD-like_sf"/>
</dbReference>
<dbReference type="Pfam" id="PF00702">
    <property type="entry name" value="Hydrolase"/>
    <property type="match status" value="1"/>
</dbReference>
<evidence type="ECO:0000313" key="5">
    <source>
        <dbReference type="EMBL" id="XBW03050.1"/>
    </source>
</evidence>
<evidence type="ECO:0000256" key="3">
    <source>
        <dbReference type="ARBA" id="ARBA00022801"/>
    </source>
</evidence>
<dbReference type="NCBIfam" id="TIGR01549">
    <property type="entry name" value="HAD-SF-IA-v1"/>
    <property type="match status" value="1"/>
</dbReference>
<dbReference type="EMBL" id="CP132970">
    <property type="protein sequence ID" value="XBW03050.1"/>
    <property type="molecule type" value="Genomic_DNA"/>
</dbReference>